<reference evidence="10" key="2">
    <citation type="submission" date="2021-08" db="EMBL/GenBank/DDBJ databases">
        <title>WGS assembly of Ceratopteris richardii.</title>
        <authorList>
            <person name="Marchant D.B."/>
            <person name="Chen G."/>
            <person name="Jenkins J."/>
            <person name="Shu S."/>
            <person name="Leebens-Mack J."/>
            <person name="Grimwood J."/>
            <person name="Schmutz J."/>
            <person name="Soltis P."/>
            <person name="Soltis D."/>
            <person name="Chen Z.-H."/>
        </authorList>
    </citation>
    <scope>NUCLEOTIDE SEQUENCE</scope>
    <source>
        <strain evidence="10">Whitten #5841</strain>
        <tissue evidence="10">Leaf</tissue>
    </source>
</reference>
<evidence type="ECO:0000313" key="11">
    <source>
        <dbReference type="Proteomes" id="UP000825935"/>
    </source>
</evidence>
<feature type="coiled-coil region" evidence="6">
    <location>
        <begin position="149"/>
        <end position="186"/>
    </location>
</feature>
<dbReference type="PROSITE" id="PS00350">
    <property type="entry name" value="MADS_BOX_1"/>
    <property type="match status" value="1"/>
</dbReference>
<accession>O23779</accession>
<keyword evidence="2" id="KW-0805">Transcription regulation</keyword>
<evidence type="ECO:0000259" key="7">
    <source>
        <dbReference type="PROSITE" id="PS50066"/>
    </source>
</evidence>
<keyword evidence="5" id="KW-0539">Nucleus</keyword>
<dbReference type="PRINTS" id="PR00404">
    <property type="entry name" value="MADSDOMAIN"/>
</dbReference>
<evidence type="ECO:0000259" key="8">
    <source>
        <dbReference type="PROSITE" id="PS51297"/>
    </source>
</evidence>
<feature type="domain" description="K-box" evidence="8">
    <location>
        <begin position="91"/>
        <end position="183"/>
    </location>
</feature>
<dbReference type="Proteomes" id="UP000825935">
    <property type="component" value="Chromosome 15"/>
</dbReference>
<keyword evidence="6" id="KW-0175">Coiled coil</keyword>
<evidence type="ECO:0000256" key="2">
    <source>
        <dbReference type="ARBA" id="ARBA00023015"/>
    </source>
</evidence>
<feature type="domain" description="MADS-box" evidence="7">
    <location>
        <begin position="1"/>
        <end position="61"/>
    </location>
</feature>
<dbReference type="GO" id="GO:0045944">
    <property type="term" value="P:positive regulation of transcription by RNA polymerase II"/>
    <property type="evidence" value="ECO:0007669"/>
    <property type="project" value="InterPro"/>
</dbReference>
<evidence type="ECO:0000256" key="1">
    <source>
        <dbReference type="ARBA" id="ARBA00004123"/>
    </source>
</evidence>
<dbReference type="GO" id="GO:0046983">
    <property type="term" value="F:protein dimerization activity"/>
    <property type="evidence" value="ECO:0007669"/>
    <property type="project" value="InterPro"/>
</dbReference>
<dbReference type="PROSITE" id="PS51297">
    <property type="entry name" value="K_BOX"/>
    <property type="match status" value="1"/>
</dbReference>
<evidence type="ECO:0000256" key="5">
    <source>
        <dbReference type="ARBA" id="ARBA00023242"/>
    </source>
</evidence>
<dbReference type="PROSITE" id="PS50066">
    <property type="entry name" value="MADS_BOX_2"/>
    <property type="match status" value="1"/>
</dbReference>
<dbReference type="CDD" id="cd00265">
    <property type="entry name" value="MADS_MEF2_like"/>
    <property type="match status" value="1"/>
</dbReference>
<keyword evidence="3" id="KW-0238">DNA-binding</keyword>
<dbReference type="InterPro" id="IPR002100">
    <property type="entry name" value="TF_MADSbox"/>
</dbReference>
<dbReference type="Pfam" id="PF00319">
    <property type="entry name" value="SRF-TF"/>
    <property type="match status" value="1"/>
</dbReference>
<dbReference type="GO" id="GO:0000977">
    <property type="term" value="F:RNA polymerase II transcription regulatory region sequence-specific DNA binding"/>
    <property type="evidence" value="ECO:0007669"/>
    <property type="project" value="InterPro"/>
</dbReference>
<dbReference type="EMBL" id="CM035420">
    <property type="protein sequence ID" value="KAH7404672.1"/>
    <property type="molecule type" value="Genomic_DNA"/>
</dbReference>
<organism evidence="9">
    <name type="scientific">Ceratopteris richardii</name>
    <name type="common">Triangle waterfern</name>
    <dbReference type="NCBI Taxonomy" id="49495"/>
    <lineage>
        <taxon>Eukaryota</taxon>
        <taxon>Viridiplantae</taxon>
        <taxon>Streptophyta</taxon>
        <taxon>Embryophyta</taxon>
        <taxon>Tracheophyta</taxon>
        <taxon>Polypodiopsida</taxon>
        <taxon>Polypodiidae</taxon>
        <taxon>Polypodiales</taxon>
        <taxon>Pteridineae</taxon>
        <taxon>Pteridaceae</taxon>
        <taxon>Parkerioideae</taxon>
        <taxon>Ceratopteris</taxon>
    </lineage>
</organism>
<dbReference type="Gene3D" id="3.40.1810.10">
    <property type="entry name" value="Transcription factor, MADS-box"/>
    <property type="match status" value="1"/>
</dbReference>
<keyword evidence="11" id="KW-1185">Reference proteome</keyword>
<sequence>MGRGKIEMKRIENRTTRQVTFCKRRAGLVKKARELSVLCDADVALIVFSSSGRLFEYAGSRSMREIIQAYVDAHEDSSSLLQLRSEEACVSQDLRAELTELRKEVESLRQEKRRKDGDIHDLKLLSADELDSLEGEVETSLCSIRKRQKQLYREKMNETFRKEEELRKENEKLRKQVEELQCARWEICCAQGFEASATSMCTSHGMTSERSDSFLDLRLN</sequence>
<dbReference type="GO" id="GO:0005634">
    <property type="term" value="C:nucleus"/>
    <property type="evidence" value="ECO:0007669"/>
    <property type="project" value="UniProtKB-SubCell"/>
</dbReference>
<dbReference type="InterPro" id="IPR050142">
    <property type="entry name" value="MADS-box/MEF2_TF"/>
</dbReference>
<evidence type="ECO:0000256" key="3">
    <source>
        <dbReference type="ARBA" id="ARBA00023125"/>
    </source>
</evidence>
<reference evidence="9" key="1">
    <citation type="journal article" date="1997" name="Proc. Natl. Acad. Sci. U.S.A.">
        <title>Floral homeotic genes were recruited from homologous MADS-box genes preexisting in the common ancestor of ferns and seed plants.</title>
        <authorList>
            <person name="Munster T."/>
            <person name="Pahnke J."/>
            <person name="Di Rosa A."/>
            <person name="Kim J.T."/>
            <person name="Martin W."/>
            <person name="Saedler H."/>
            <person name="Theissen G."/>
        </authorList>
    </citation>
    <scope>NUCLEOTIDE SEQUENCE</scope>
    <source>
        <strain evidence="9">Hnn</strain>
    </source>
</reference>
<dbReference type="OMA" id="RHKREEM"/>
<protein>
    <submittedName>
        <fullName evidence="9">Putative MADS domain transcription factor</fullName>
    </submittedName>
</protein>
<dbReference type="SMART" id="SM00432">
    <property type="entry name" value="MADS"/>
    <property type="match status" value="1"/>
</dbReference>
<evidence type="ECO:0000313" key="9">
    <source>
        <dbReference type="EMBL" id="CAA69407.1"/>
    </source>
</evidence>
<dbReference type="InterPro" id="IPR033896">
    <property type="entry name" value="MEF2-like_N"/>
</dbReference>
<dbReference type="InterPro" id="IPR036879">
    <property type="entry name" value="TF_MADSbox_sf"/>
</dbReference>
<dbReference type="EMBL" id="Y08239">
    <property type="protein sequence ID" value="CAA69407.1"/>
    <property type="molecule type" value="mRNA"/>
</dbReference>
<dbReference type="AlphaFoldDB" id="O23779"/>
<dbReference type="GO" id="GO:0003700">
    <property type="term" value="F:DNA-binding transcription factor activity"/>
    <property type="evidence" value="ECO:0007669"/>
    <property type="project" value="InterPro"/>
</dbReference>
<gene>
    <name evidence="9" type="primary">CMR3</name>
    <name evidence="10" type="ORF">KP509_15G037400</name>
</gene>
<evidence type="ECO:0000256" key="6">
    <source>
        <dbReference type="SAM" id="Coils"/>
    </source>
</evidence>
<dbReference type="SUPFAM" id="SSF55455">
    <property type="entry name" value="SRF-like"/>
    <property type="match status" value="1"/>
</dbReference>
<evidence type="ECO:0000313" key="10">
    <source>
        <dbReference type="EMBL" id="KAH7404672.1"/>
    </source>
</evidence>
<evidence type="ECO:0000256" key="4">
    <source>
        <dbReference type="ARBA" id="ARBA00023163"/>
    </source>
</evidence>
<name>O23779_CERRI</name>
<dbReference type="PANTHER" id="PTHR48019">
    <property type="entry name" value="SERUM RESPONSE FACTOR HOMOLOG"/>
    <property type="match status" value="1"/>
</dbReference>
<keyword evidence="4" id="KW-0804">Transcription</keyword>
<feature type="coiled-coil region" evidence="6">
    <location>
        <begin position="91"/>
        <end position="118"/>
    </location>
</feature>
<dbReference type="Pfam" id="PF01486">
    <property type="entry name" value="K-box"/>
    <property type="match status" value="1"/>
</dbReference>
<dbReference type="OrthoDB" id="1933443at2759"/>
<comment type="subcellular location">
    <subcellularLocation>
        <location evidence="1">Nucleus</location>
    </subcellularLocation>
</comment>
<dbReference type="InterPro" id="IPR002487">
    <property type="entry name" value="TF_Kbox"/>
</dbReference>
<proteinExistence type="evidence at transcript level"/>